<dbReference type="InterPro" id="IPR043502">
    <property type="entry name" value="DNA/RNA_pol_sf"/>
</dbReference>
<accession>A5BEI2</accession>
<dbReference type="InterPro" id="IPR053134">
    <property type="entry name" value="RNA-dir_DNA_polymerase"/>
</dbReference>
<dbReference type="CDD" id="cd01647">
    <property type="entry name" value="RT_LTR"/>
    <property type="match status" value="1"/>
</dbReference>
<dbReference type="Gene3D" id="3.30.70.270">
    <property type="match status" value="1"/>
</dbReference>
<evidence type="ECO:0000256" key="1">
    <source>
        <dbReference type="SAM" id="MobiDB-lite"/>
    </source>
</evidence>
<protein>
    <recommendedName>
        <fullName evidence="3">Transposon Ty3-I Gag-Pol polyprotein</fullName>
    </recommendedName>
</protein>
<sequence>MSSLGPLKVGNLKASKQPLDELMKHLSSGTQSSSLATTRHGLRRSFRQLARCSWTNAPTLPRYQRRGGGTESVRHRGKTSHDKNLGGPSKSFNCSNYVGVALLAAKMSYSPSALENLGRLLFEFNGATKTSQGDVVLPVQVGPVTLNVQFSVVEDLSHFCAIMGRAWLHKMKVVPSTYHEMVSYLTENGQVDLLGSHLAACQCYQDSFPLPWIDQIVDATARHGMFSFLDAFFGYHQILMFQPDEEKTTFVTPYELYCYKVMPFGLKNPSAYNMKLNPAKCAFYISAGKILGFMVTQSGIEVNPAQIMVVLETPPSNSKKELQRLRLSSSFRAFHSPFHKQVETFLPHTQGSKHV</sequence>
<name>A5BEI2_VITVI</name>
<gene>
    <name evidence="2" type="ORF">VITISV_010233</name>
</gene>
<dbReference type="EMBL" id="AM456696">
    <property type="protein sequence ID" value="CAN63397.1"/>
    <property type="molecule type" value="Genomic_DNA"/>
</dbReference>
<evidence type="ECO:0000313" key="2">
    <source>
        <dbReference type="EMBL" id="CAN63397.1"/>
    </source>
</evidence>
<dbReference type="InterPro" id="IPR043128">
    <property type="entry name" value="Rev_trsase/Diguanyl_cyclase"/>
</dbReference>
<dbReference type="AlphaFoldDB" id="A5BEI2"/>
<dbReference type="PANTHER" id="PTHR24559:SF444">
    <property type="entry name" value="REVERSE TRANSCRIPTASE DOMAIN-CONTAINING PROTEIN"/>
    <property type="match status" value="1"/>
</dbReference>
<organism evidence="2">
    <name type="scientific">Vitis vinifera</name>
    <name type="common">Grape</name>
    <dbReference type="NCBI Taxonomy" id="29760"/>
    <lineage>
        <taxon>Eukaryota</taxon>
        <taxon>Viridiplantae</taxon>
        <taxon>Streptophyta</taxon>
        <taxon>Embryophyta</taxon>
        <taxon>Tracheophyta</taxon>
        <taxon>Spermatophyta</taxon>
        <taxon>Magnoliopsida</taxon>
        <taxon>eudicotyledons</taxon>
        <taxon>Gunneridae</taxon>
        <taxon>Pentapetalae</taxon>
        <taxon>rosids</taxon>
        <taxon>Vitales</taxon>
        <taxon>Vitaceae</taxon>
        <taxon>Viteae</taxon>
        <taxon>Vitis</taxon>
    </lineage>
</organism>
<dbReference type="SUPFAM" id="SSF56672">
    <property type="entry name" value="DNA/RNA polymerases"/>
    <property type="match status" value="1"/>
</dbReference>
<dbReference type="Gene3D" id="3.10.10.10">
    <property type="entry name" value="HIV Type 1 Reverse Transcriptase, subunit A, domain 1"/>
    <property type="match status" value="1"/>
</dbReference>
<evidence type="ECO:0008006" key="3">
    <source>
        <dbReference type="Google" id="ProtNLM"/>
    </source>
</evidence>
<proteinExistence type="predicted"/>
<dbReference type="PANTHER" id="PTHR24559">
    <property type="entry name" value="TRANSPOSON TY3-I GAG-POL POLYPROTEIN"/>
    <property type="match status" value="1"/>
</dbReference>
<feature type="region of interest" description="Disordered" evidence="1">
    <location>
        <begin position="60"/>
        <end position="86"/>
    </location>
</feature>
<reference evidence="2" key="1">
    <citation type="journal article" date="2007" name="PLoS ONE">
        <title>The first genome sequence of an elite grapevine cultivar (Pinot noir Vitis vinifera L.): coping with a highly heterozygous genome.</title>
        <authorList>
            <person name="Velasco R."/>
            <person name="Zharkikh A."/>
            <person name="Troggio M."/>
            <person name="Cartwright D.A."/>
            <person name="Cestaro A."/>
            <person name="Pruss D."/>
            <person name="Pindo M."/>
            <person name="FitzGerald L.M."/>
            <person name="Vezzulli S."/>
            <person name="Reid J."/>
            <person name="Malacarne G."/>
            <person name="Iliev D."/>
            <person name="Coppola G."/>
            <person name="Wardell B."/>
            <person name="Micheletti D."/>
            <person name="Macalma T."/>
            <person name="Facci M."/>
            <person name="Mitchell J.T."/>
            <person name="Perazzolli M."/>
            <person name="Eldredge G."/>
            <person name="Gatto P."/>
            <person name="Oyzerski R."/>
            <person name="Moretto M."/>
            <person name="Gutin N."/>
            <person name="Stefanini M."/>
            <person name="Chen Y."/>
            <person name="Segala C."/>
            <person name="Davenport C."/>
            <person name="Dematte L."/>
            <person name="Mraz A."/>
            <person name="Battilana J."/>
            <person name="Stormo K."/>
            <person name="Costa F."/>
            <person name="Tao Q."/>
            <person name="Si-Ammour A."/>
            <person name="Harkins T."/>
            <person name="Lackey A."/>
            <person name="Perbost C."/>
            <person name="Taillon B."/>
            <person name="Stella A."/>
            <person name="Solovyev V."/>
            <person name="Fawcett J.A."/>
            <person name="Sterck L."/>
            <person name="Vandepoele K."/>
            <person name="Grando S.M."/>
            <person name="Toppo S."/>
            <person name="Moser C."/>
            <person name="Lanchbury J."/>
            <person name="Bogden R."/>
            <person name="Skolnick M."/>
            <person name="Sgaramella V."/>
            <person name="Bhatnagar S.K."/>
            <person name="Fontana P."/>
            <person name="Gutin A."/>
            <person name="Van de Peer Y."/>
            <person name="Salamini F."/>
            <person name="Viola R."/>
        </authorList>
    </citation>
    <scope>NUCLEOTIDE SEQUENCE</scope>
</reference>